<dbReference type="SUPFAM" id="SSF51197">
    <property type="entry name" value="Clavaminate synthase-like"/>
    <property type="match status" value="1"/>
</dbReference>
<feature type="region of interest" description="Disordered" evidence="4">
    <location>
        <begin position="1579"/>
        <end position="1608"/>
    </location>
</feature>
<feature type="domain" description="JmjN" evidence="6">
    <location>
        <begin position="1899"/>
        <end position="1940"/>
    </location>
</feature>
<gene>
    <name evidence="8" type="ORF">NEZAVI_LOCUS5482</name>
</gene>
<feature type="compositionally biased region" description="Basic and acidic residues" evidence="4">
    <location>
        <begin position="1237"/>
        <end position="1248"/>
    </location>
</feature>
<feature type="region of interest" description="Disordered" evidence="4">
    <location>
        <begin position="104"/>
        <end position="133"/>
    </location>
</feature>
<feature type="compositionally biased region" description="Polar residues" evidence="4">
    <location>
        <begin position="1666"/>
        <end position="1682"/>
    </location>
</feature>
<dbReference type="PROSITE" id="PS51184">
    <property type="entry name" value="JMJC"/>
    <property type="match status" value="1"/>
</dbReference>
<dbReference type="SMART" id="SM00501">
    <property type="entry name" value="BRIGHT"/>
    <property type="match status" value="1"/>
</dbReference>
<dbReference type="InterPro" id="IPR003347">
    <property type="entry name" value="JmjC_dom"/>
</dbReference>
<dbReference type="Gene3D" id="1.10.150.60">
    <property type="entry name" value="ARID DNA-binding domain"/>
    <property type="match status" value="1"/>
</dbReference>
<feature type="domain" description="JmjC" evidence="7">
    <location>
        <begin position="2173"/>
        <end position="2338"/>
    </location>
</feature>
<keyword evidence="9" id="KW-1185">Reference proteome</keyword>
<dbReference type="CDD" id="cd16870">
    <property type="entry name" value="ARID_JARD2"/>
    <property type="match status" value="1"/>
</dbReference>
<feature type="region of interest" description="Disordered" evidence="4">
    <location>
        <begin position="1"/>
        <end position="68"/>
    </location>
</feature>
<feature type="compositionally biased region" description="Basic and acidic residues" evidence="4">
    <location>
        <begin position="654"/>
        <end position="669"/>
    </location>
</feature>
<proteinExistence type="predicted"/>
<protein>
    <recommendedName>
        <fullName evidence="10">Protein Jumonji</fullName>
    </recommendedName>
</protein>
<evidence type="ECO:0000259" key="5">
    <source>
        <dbReference type="PROSITE" id="PS51011"/>
    </source>
</evidence>
<feature type="domain" description="ARID" evidence="5">
    <location>
        <begin position="1963"/>
        <end position="2055"/>
    </location>
</feature>
<comment type="subcellular location">
    <subcellularLocation>
        <location evidence="1">Nucleus</location>
    </subcellularLocation>
</comment>
<evidence type="ECO:0000259" key="6">
    <source>
        <dbReference type="PROSITE" id="PS51183"/>
    </source>
</evidence>
<feature type="compositionally biased region" description="Basic and acidic residues" evidence="4">
    <location>
        <begin position="636"/>
        <end position="647"/>
    </location>
</feature>
<feature type="region of interest" description="Disordered" evidence="4">
    <location>
        <begin position="869"/>
        <end position="892"/>
    </location>
</feature>
<feature type="compositionally biased region" description="Basic and acidic residues" evidence="4">
    <location>
        <begin position="539"/>
        <end position="618"/>
    </location>
</feature>
<feature type="region of interest" description="Disordered" evidence="4">
    <location>
        <begin position="1072"/>
        <end position="1092"/>
    </location>
</feature>
<dbReference type="FunFam" id="1.10.150.60:FF:000012">
    <property type="entry name" value="Blast:Protein Jumonji"/>
    <property type="match status" value="1"/>
</dbReference>
<feature type="compositionally biased region" description="Basic and acidic residues" evidence="4">
    <location>
        <begin position="1"/>
        <end position="24"/>
    </location>
</feature>
<feature type="region of interest" description="Disordered" evidence="4">
    <location>
        <begin position="1349"/>
        <end position="1385"/>
    </location>
</feature>
<feature type="compositionally biased region" description="Polar residues" evidence="4">
    <location>
        <begin position="1623"/>
        <end position="1639"/>
    </location>
</feature>
<dbReference type="GO" id="GO:0010468">
    <property type="term" value="P:regulation of gene expression"/>
    <property type="evidence" value="ECO:0007669"/>
    <property type="project" value="TreeGrafter"/>
</dbReference>
<reference evidence="8" key="1">
    <citation type="submission" date="2022-01" db="EMBL/GenBank/DDBJ databases">
        <authorList>
            <person name="King R."/>
        </authorList>
    </citation>
    <scope>NUCLEOTIDE SEQUENCE</scope>
</reference>
<dbReference type="InterPro" id="IPR001606">
    <property type="entry name" value="ARID_dom"/>
</dbReference>
<dbReference type="GO" id="GO:0000785">
    <property type="term" value="C:chromatin"/>
    <property type="evidence" value="ECO:0007669"/>
    <property type="project" value="TreeGrafter"/>
</dbReference>
<feature type="compositionally biased region" description="Basic and acidic residues" evidence="4">
    <location>
        <begin position="1349"/>
        <end position="1363"/>
    </location>
</feature>
<accession>A0A9P0EES7</accession>
<feature type="region of interest" description="Disordered" evidence="4">
    <location>
        <begin position="730"/>
        <end position="757"/>
    </location>
</feature>
<feature type="compositionally biased region" description="Polar residues" evidence="4">
    <location>
        <begin position="1155"/>
        <end position="1166"/>
    </location>
</feature>
<feature type="compositionally biased region" description="Basic and acidic residues" evidence="4">
    <location>
        <begin position="1027"/>
        <end position="1040"/>
    </location>
</feature>
<feature type="compositionally biased region" description="Polar residues" evidence="4">
    <location>
        <begin position="1786"/>
        <end position="1809"/>
    </location>
</feature>
<evidence type="ECO:0000313" key="8">
    <source>
        <dbReference type="EMBL" id="CAH1395155.1"/>
    </source>
</evidence>
<evidence type="ECO:0000313" key="9">
    <source>
        <dbReference type="Proteomes" id="UP001152798"/>
    </source>
</evidence>
<feature type="compositionally biased region" description="Basic and acidic residues" evidence="4">
    <location>
        <begin position="949"/>
        <end position="962"/>
    </location>
</feature>
<dbReference type="PROSITE" id="PS51011">
    <property type="entry name" value="ARID"/>
    <property type="match status" value="1"/>
</dbReference>
<dbReference type="Gene3D" id="2.60.120.650">
    <property type="entry name" value="Cupin"/>
    <property type="match status" value="1"/>
</dbReference>
<feature type="compositionally biased region" description="Polar residues" evidence="4">
    <location>
        <begin position="1827"/>
        <end position="1848"/>
    </location>
</feature>
<feature type="compositionally biased region" description="Basic and acidic residues" evidence="4">
    <location>
        <begin position="237"/>
        <end position="252"/>
    </location>
</feature>
<name>A0A9P0EES7_NEZVI</name>
<evidence type="ECO:0000256" key="1">
    <source>
        <dbReference type="ARBA" id="ARBA00004123"/>
    </source>
</evidence>
<dbReference type="PANTHER" id="PTHR10694:SF113">
    <property type="entry name" value="PROTEIN JUMONJI"/>
    <property type="match status" value="1"/>
</dbReference>
<feature type="region of interest" description="Disordered" evidence="4">
    <location>
        <begin position="2073"/>
        <end position="2099"/>
    </location>
</feature>
<feature type="region of interest" description="Disordered" evidence="4">
    <location>
        <begin position="310"/>
        <end position="695"/>
    </location>
</feature>
<feature type="compositionally biased region" description="Acidic residues" evidence="4">
    <location>
        <begin position="253"/>
        <end position="263"/>
    </location>
</feature>
<organism evidence="8 9">
    <name type="scientific">Nezara viridula</name>
    <name type="common">Southern green stink bug</name>
    <name type="synonym">Cimex viridulus</name>
    <dbReference type="NCBI Taxonomy" id="85310"/>
    <lineage>
        <taxon>Eukaryota</taxon>
        <taxon>Metazoa</taxon>
        <taxon>Ecdysozoa</taxon>
        <taxon>Arthropoda</taxon>
        <taxon>Hexapoda</taxon>
        <taxon>Insecta</taxon>
        <taxon>Pterygota</taxon>
        <taxon>Neoptera</taxon>
        <taxon>Paraneoptera</taxon>
        <taxon>Hemiptera</taxon>
        <taxon>Heteroptera</taxon>
        <taxon>Panheteroptera</taxon>
        <taxon>Pentatomomorpha</taxon>
        <taxon>Pentatomoidea</taxon>
        <taxon>Pentatomidae</taxon>
        <taxon>Pentatominae</taxon>
        <taxon>Nezara</taxon>
    </lineage>
</organism>
<keyword evidence="3" id="KW-0175">Coiled coil</keyword>
<evidence type="ECO:0000256" key="2">
    <source>
        <dbReference type="ARBA" id="ARBA00023242"/>
    </source>
</evidence>
<feature type="compositionally biased region" description="Basic residues" evidence="4">
    <location>
        <begin position="221"/>
        <end position="236"/>
    </location>
</feature>
<dbReference type="GO" id="GO:0005634">
    <property type="term" value="C:nucleus"/>
    <property type="evidence" value="ECO:0007669"/>
    <property type="project" value="UniProtKB-SubCell"/>
</dbReference>
<evidence type="ECO:0000259" key="7">
    <source>
        <dbReference type="PROSITE" id="PS51184"/>
    </source>
</evidence>
<feature type="region of interest" description="Disordered" evidence="4">
    <location>
        <begin position="1109"/>
        <end position="1252"/>
    </location>
</feature>
<dbReference type="SMART" id="SM01014">
    <property type="entry name" value="ARID"/>
    <property type="match status" value="1"/>
</dbReference>
<feature type="compositionally biased region" description="Basic and acidic residues" evidence="4">
    <location>
        <begin position="438"/>
        <end position="459"/>
    </location>
</feature>
<feature type="compositionally biased region" description="Basic and acidic residues" evidence="4">
    <location>
        <begin position="1640"/>
        <end position="1655"/>
    </location>
</feature>
<dbReference type="GO" id="GO:0003677">
    <property type="term" value="F:DNA binding"/>
    <property type="evidence" value="ECO:0007669"/>
    <property type="project" value="InterPro"/>
</dbReference>
<feature type="compositionally biased region" description="Basic and acidic residues" evidence="4">
    <location>
        <begin position="1169"/>
        <end position="1181"/>
    </location>
</feature>
<feature type="compositionally biased region" description="Polar residues" evidence="4">
    <location>
        <begin position="1220"/>
        <end position="1233"/>
    </location>
</feature>
<feature type="compositionally biased region" description="Basic and acidic residues" evidence="4">
    <location>
        <begin position="310"/>
        <end position="345"/>
    </location>
</feature>
<keyword evidence="2" id="KW-0539">Nucleus</keyword>
<feature type="region of interest" description="Disordered" evidence="4">
    <location>
        <begin position="203"/>
        <end position="298"/>
    </location>
</feature>
<feature type="compositionally biased region" description="Acidic residues" evidence="4">
    <location>
        <begin position="377"/>
        <end position="388"/>
    </location>
</feature>
<dbReference type="InterPro" id="IPR036431">
    <property type="entry name" value="ARID_dom_sf"/>
</dbReference>
<dbReference type="GO" id="GO:0006338">
    <property type="term" value="P:chromatin remodeling"/>
    <property type="evidence" value="ECO:0007669"/>
    <property type="project" value="TreeGrafter"/>
</dbReference>
<feature type="region of interest" description="Disordered" evidence="4">
    <location>
        <begin position="1786"/>
        <end position="1891"/>
    </location>
</feature>
<feature type="compositionally biased region" description="Low complexity" evidence="4">
    <location>
        <begin position="1849"/>
        <end position="1866"/>
    </location>
</feature>
<dbReference type="PANTHER" id="PTHR10694">
    <property type="entry name" value="LYSINE-SPECIFIC DEMETHYLASE"/>
    <property type="match status" value="1"/>
</dbReference>
<dbReference type="SUPFAM" id="SSF46774">
    <property type="entry name" value="ARID-like"/>
    <property type="match status" value="1"/>
</dbReference>
<feature type="compositionally biased region" description="Acidic residues" evidence="4">
    <location>
        <begin position="2079"/>
        <end position="2099"/>
    </location>
</feature>
<feature type="compositionally biased region" description="Polar residues" evidence="4">
    <location>
        <begin position="104"/>
        <end position="121"/>
    </location>
</feature>
<dbReference type="SMART" id="SM00545">
    <property type="entry name" value="JmjN"/>
    <property type="match status" value="1"/>
</dbReference>
<dbReference type="Pfam" id="PF02375">
    <property type="entry name" value="JmjN"/>
    <property type="match status" value="1"/>
</dbReference>
<dbReference type="OrthoDB" id="8951118at2759"/>
<dbReference type="Pfam" id="PF01388">
    <property type="entry name" value="ARID"/>
    <property type="match status" value="1"/>
</dbReference>
<dbReference type="EMBL" id="OV725079">
    <property type="protein sequence ID" value="CAH1395155.1"/>
    <property type="molecule type" value="Genomic_DNA"/>
</dbReference>
<feature type="compositionally biased region" description="Basic and acidic residues" evidence="4">
    <location>
        <begin position="466"/>
        <end position="482"/>
    </location>
</feature>
<dbReference type="Pfam" id="PF02373">
    <property type="entry name" value="JmjC"/>
    <property type="match status" value="1"/>
</dbReference>
<feature type="region of interest" description="Disordered" evidence="4">
    <location>
        <begin position="1620"/>
        <end position="1715"/>
    </location>
</feature>
<sequence>MVFSRSDVKRRNKYAHDPLAENPKRIKVHAQRKFAQGSGMNSPVMTPIKEKEKAKPNGAPSPPELVPVKRPATEDFLTFLCLRGTNVLPPRLDFFNDTTFAENSEPSISNVSKQASASPSGVQKIKTKSSSNQEIKKKILDRRHTVTKGNAMRARTASDERQSIRKKAIELRRIAAQRRTKPIRKTHPAILKRLGAARLRAGLRSGGQLPPGSDAGIKSDRKPRRGRPPRRRRMKVVNKESVDESPERKEKEENEESDEDSDEQPSKVSTMRLRTRGSSNSPAKPPKTLNILSRPSRKTKVAATLYMEMLTKDLRSPDEEFDGDYIKDIPEPSTSAKKEKEEDFKVTPPKKTRQQAKDEKNKVGRPHKRVTNINFKEEEDSELDEDNEPLLARTQRTQKKDVSKVVAETSNRRRDSLTRSIDRKKSEDSPKNVKRLAGKRELRTLKERKNMNDDDHTTSEEEEEIEKVFNSKIKEEKVDSRGSIETVSKPLMSKRNDVKKKSGAVKQSPKENKKGKRFSSSKMSLDSNDDAATSKKKKGLEGGDKKGIEHEQTDETNKSKTVDRRKLRKQIEHEDVTEPKHKPEKRSSSLSKEDRTKIAKLSKESTSKVSMKLERENESDQDDENEPLLKRSQRMLKKDSVSNEKKTTPGRTLRSNEPKTEINTKDSPKKRGRKSLKVSKNLDEDNMEDVASISKPKDILPKKTVEEKVESNEVVKKEVQKNTVEAEKKTVKEITPKRGRRVSNTKNANSNCEKEDLKETNVNEISKARKSNSVFEKGLDITNRVNITELRSKKLSDDGPDSNYTTKARTSKKSFEDLKNMDIINKVKITDLKTKKVVEDEKAIDATNKVKIMDSKVSKNDAVMDEDKRIDPSGKVKTAEHKMSKKPIAENKGIDITNKVKLSDHKTTKKTESENEIEIINRVKISDNKSYKKLNDDENEEDSNQNSFDSKKNKSFDMDDKNIINTETDNLKESEPKKRKKSISANSNILDEKKLKRVTRQSSGGPLDSDEVIHETGDTKSNVSEIHQSDMTKDEVDKSQIRRSSLSSKTQSRKDLEGKSLETVAVEKVKIASIGKRKSASDRDSCDTMNSESSAIVDCKVVLESLEDASRDVQRSSKKLKATSKDVNTDHPPSCSADDKKVKNNDIIAVDYRNNIATENSGNNEVELSEDKKEQKDETQKPKHSISDTWRQAFKNAKIPKPGQLSPVPHTVKPFVRQQKLPNVSLLNPSFSNKPPEIPDTKPSDANKSHKITSNLSPFKAMLATQNQRSISPDIKKNSSPVHKINFGGRDSPLKRCEEIKNDYKKQETPVKTFTQLQYEKRSSEFINSISDSVSSILPGFDSIKPFKKEIKKEESKDSKGDISDNLSTASSEPIPKPPPEGKHLNLPLAVEHTLRKMSPVTVSKKPVVVKPVIASLDRKNDSSLLSKQKHAPTEIKIENPSDISASPSVSASCSLPSRDLMVREPSDISLMAKKKVSMTTEEINRWLNDNTSSGIEHKKDCGILENNQCECGCGFRSCKEGMENSVGMSELVAKDDGKIDRGVVEPPVQLKELDQARKYEAETISTCKVEDYKEKLLTKSSNSESKMAPPKPRKSSGFEKFKSNRSMTDEEMCDFDFRFDRTSTISPRESMSDLSSITPRDDGSSSSEMPERKIFQQRRLGTKRPSLSKSPSAFSAENESSVYAFKPDPPPSKPFRRGRGKSGENEDGPSSSSIAVQVNIETEAVLECSTQTDRENDENEGHLFYIPLPVGQVERGLPQGVAVKLDTEGPDQRVIMRAKLVTKPTNNYSLPSSSRALVTSGRNSSQQKPEQKVRPLWSGRAPIGTVQPTLREQRTSDQGTTTSQEKGQSVQSSQSNQTTQINQNSPKGPDSPRIKNLSKPQKVDEFPLNGTPATLVEAPTFYPTEKEFQDPLEYIEYLTPLAQSFGICRIVPPSSFKPECKVADDMRFTAYNQYVHKMMERWGPNVREMCAIRKYLRTQSISLVQVPSIGSMEVDLPRLYQTVQQCGGLKEVIEKKRWARVADAMRIPKLAQDRVTKLDDIYCKFLLPYDTLSHEERNKLLEEVEDEWKERQKRIAAAEEESGSADNSSEESDTDEREECIAKGRSMPLSAFFRTARNTMAMWFKDGAPTAAEVEAEYWKHVSQKTCHVCVHSGSIDCATWGCGFPTTKSSATSRHPWNLKVLTNNPGNILRSLGPVMGITVPTLHVGMLFSSCCWYRDPHALPWIEYLHTGASKIWYGVPDSWCSELRQAMYPLLPRHTRDRTIWLPSDTMMVPPTYLLDGGASVCRVVQEPGQFILVFPKSFTSSVSTGYVVSESVYFAQPSWLNTAEQVFKDILDSCEPPVFSFHKLLFNIANDARASAETLNQVLPMVKSVVEQEVESRKKLEKLGLTSWERIPSSKGRRNKKQEEEPTDLECDICRGAFFLSMVTNSNEDCSYCIDNAIEVLTKDQSLLKYCKLKFAYDEEEMEELIEKVKNKIETKTQKKQAKEKGSSSGSKN</sequence>
<feature type="coiled-coil region" evidence="3">
    <location>
        <begin position="2466"/>
        <end position="2493"/>
    </location>
</feature>
<evidence type="ECO:0008006" key="10">
    <source>
        <dbReference type="Google" id="ProtNLM"/>
    </source>
</evidence>
<feature type="compositionally biased region" description="Basic and acidic residues" evidence="4">
    <location>
        <begin position="410"/>
        <end position="431"/>
    </location>
</feature>
<dbReference type="PROSITE" id="PS51183">
    <property type="entry name" value="JMJN"/>
    <property type="match status" value="1"/>
</dbReference>
<evidence type="ECO:0000256" key="4">
    <source>
        <dbReference type="SAM" id="MobiDB-lite"/>
    </source>
</evidence>
<dbReference type="Proteomes" id="UP001152798">
    <property type="component" value="Chromosome 3"/>
</dbReference>
<feature type="region of interest" description="Disordered" evidence="4">
    <location>
        <begin position="1270"/>
        <end position="1294"/>
    </location>
</feature>
<evidence type="ECO:0000256" key="3">
    <source>
        <dbReference type="SAM" id="Coils"/>
    </source>
</evidence>
<dbReference type="InterPro" id="IPR003349">
    <property type="entry name" value="JmjN"/>
</dbReference>
<feature type="region of interest" description="Disordered" evidence="4">
    <location>
        <begin position="931"/>
        <end position="1060"/>
    </location>
</feature>